<reference evidence="2 3" key="1">
    <citation type="submission" date="2016-06" db="EMBL/GenBank/DDBJ databases">
        <authorList>
            <person name="Kjaerup R.B."/>
            <person name="Dalgaard T.S."/>
            <person name="Juul-Madsen H.R."/>
        </authorList>
    </citation>
    <scope>NUCLEOTIDE SEQUENCE [LARGE SCALE GENOMIC DNA]</scope>
    <source>
        <strain evidence="2 3">DSM 43904</strain>
    </source>
</reference>
<organism evidence="2 3">
    <name type="scientific">Micromonospora echinaurantiaca</name>
    <dbReference type="NCBI Taxonomy" id="47857"/>
    <lineage>
        <taxon>Bacteria</taxon>
        <taxon>Bacillati</taxon>
        <taxon>Actinomycetota</taxon>
        <taxon>Actinomycetes</taxon>
        <taxon>Micromonosporales</taxon>
        <taxon>Micromonosporaceae</taxon>
        <taxon>Micromonospora</taxon>
    </lineage>
</organism>
<keyword evidence="3" id="KW-1185">Reference proteome</keyword>
<dbReference type="AlphaFoldDB" id="A0A1C5K7S4"/>
<proteinExistence type="predicted"/>
<dbReference type="RefSeq" id="WP_088996531.1">
    <property type="nucleotide sequence ID" value="NZ_LT607750.1"/>
</dbReference>
<evidence type="ECO:0000313" key="3">
    <source>
        <dbReference type="Proteomes" id="UP000198217"/>
    </source>
</evidence>
<keyword evidence="1" id="KW-0732">Signal</keyword>
<evidence type="ECO:0000256" key="1">
    <source>
        <dbReference type="SAM" id="SignalP"/>
    </source>
</evidence>
<dbReference type="EMBL" id="LT607750">
    <property type="protein sequence ID" value="SCG78659.1"/>
    <property type="molecule type" value="Genomic_DNA"/>
</dbReference>
<accession>A0A1C5K7S4</accession>
<evidence type="ECO:0008006" key="4">
    <source>
        <dbReference type="Google" id="ProtNLM"/>
    </source>
</evidence>
<protein>
    <recommendedName>
        <fullName evidence="4">Spore-associated protein A</fullName>
    </recommendedName>
</protein>
<sequence>MYRTIRRLGVVLALAVGLVGTAGATAQAAPINPVTPQSSCGLGYVVQDQDPIRHAQTGALLGTVYLLYNPMVGYGCTVTVKSAYVGALTRTQVYLAAQYLPTQVDDGNRLYAAGPTRAYVKGGCVIWGGFMADPTGTIHYHERANPAIGGIGTCF</sequence>
<feature type="signal peptide" evidence="1">
    <location>
        <begin position="1"/>
        <end position="28"/>
    </location>
</feature>
<name>A0A1C5K7S4_9ACTN</name>
<dbReference type="Proteomes" id="UP000198217">
    <property type="component" value="Chromosome I"/>
</dbReference>
<feature type="chain" id="PRO_5008720312" description="Spore-associated protein A" evidence="1">
    <location>
        <begin position="29"/>
        <end position="155"/>
    </location>
</feature>
<evidence type="ECO:0000313" key="2">
    <source>
        <dbReference type="EMBL" id="SCG78659.1"/>
    </source>
</evidence>
<gene>
    <name evidence="2" type="ORF">GA0070609_5651</name>
</gene>